<comment type="cofactor">
    <cofactor evidence="5">
        <name>Fe(2+)</name>
        <dbReference type="ChEBI" id="CHEBI:29033"/>
    </cofactor>
    <text evidence="5">Binds 1 Fe(2+) ion per subunit.</text>
</comment>
<evidence type="ECO:0000256" key="4">
    <source>
        <dbReference type="ARBA" id="ARBA00023004"/>
    </source>
</evidence>
<feature type="binding site" evidence="5">
    <location>
        <position position="245"/>
    </location>
    <ligand>
        <name>Fe cation</name>
        <dbReference type="ChEBI" id="CHEBI:24875"/>
        <note>catalytic</note>
    </ligand>
</feature>
<keyword evidence="2 5" id="KW-0479">Metal-binding</keyword>
<dbReference type="AlphaFoldDB" id="A0A9P5F3V8"/>
<reference evidence="6" key="1">
    <citation type="submission" date="2019-06" db="EMBL/GenBank/DDBJ databases">
        <authorList>
            <person name="Gan P."/>
            <person name="Shirasu K."/>
        </authorList>
    </citation>
    <scope>NUCLEOTIDE SEQUENCE [LARGE SCALE GENOMIC DNA]</scope>
    <source>
        <strain evidence="6">CAD2</strain>
    </source>
</reference>
<feature type="binding site" evidence="5">
    <location>
        <position position="309"/>
    </location>
    <ligand>
        <name>Fe cation</name>
        <dbReference type="ChEBI" id="CHEBI:24875"/>
        <note>catalytic</note>
    </ligand>
</feature>
<sequence>MHHLKPSQWQELPSKVWPGMDKASWPPCDTNFDNAGPALAGFNRPTRYEGKVNNLEVYGTIPPSISGTFYRIMPEPYHVPFVKNDIWLNGDGAISSFRIKNGNVDFKQRFVKTEKFRVETNENRALIGKYRNPYTDLVKFADRTTANTTAFPFKSVILALKEDSQPYAVDPRTLETIGKWDFDGQLESETFTAHPKYDVKTREVLSFGYEGKGVGTRDVFYMSIDEHGKFNEKVWFQAPFCGFQHEMAFTDNWVIFPLVPMECFMDKLRQGGNHWTWTDRPHYIGLLPRRGAKSSDIKWFQGPNLFTGHVANAWEENGQVHLHVSMVRGNGFGFFPDQNGEAPDFDLEVLAPHVCEFVLDPHSTKLVYQAPTEVVTSGPNEFPRIDDRVFGKKNRFIYGNMIDMSPGVTDWEYSAPLAGDGIGHMNVLYKYDLVTGVTQKYIRGPRHFFQEPQFVPRHPGAAEGDGFLIALVNNFDEMSSELAIIDCDDFEKHAAIAKLPVRLRPGFHGNWVDDTDIDGRPITVAEFAILHRRDGNSETNEKNGQ</sequence>
<dbReference type="GO" id="GO:0046872">
    <property type="term" value="F:metal ion binding"/>
    <property type="evidence" value="ECO:0007669"/>
    <property type="project" value="UniProtKB-KW"/>
</dbReference>
<evidence type="ECO:0000313" key="6">
    <source>
        <dbReference type="EMBL" id="KAF4865841.1"/>
    </source>
</evidence>
<feature type="binding site" evidence="5">
    <location>
        <position position="194"/>
    </location>
    <ligand>
        <name>Fe cation</name>
        <dbReference type="ChEBI" id="CHEBI:24875"/>
        <note>catalytic</note>
    </ligand>
</feature>
<gene>
    <name evidence="6" type="primary">LSDX1-3</name>
    <name evidence="6" type="ORF">CGCSCA2_v000933</name>
</gene>
<evidence type="ECO:0000256" key="5">
    <source>
        <dbReference type="PIRSR" id="PIRSR604294-1"/>
    </source>
</evidence>
<dbReference type="PANTHER" id="PTHR10543">
    <property type="entry name" value="BETA-CAROTENE DIOXYGENASE"/>
    <property type="match status" value="1"/>
</dbReference>
<dbReference type="EMBL" id="QPMT01000002">
    <property type="protein sequence ID" value="KAF4865841.1"/>
    <property type="molecule type" value="Genomic_DNA"/>
</dbReference>
<dbReference type="InterPro" id="IPR004294">
    <property type="entry name" value="Carotenoid_Oase"/>
</dbReference>
<dbReference type="Pfam" id="PF03055">
    <property type="entry name" value="RPE65"/>
    <property type="match status" value="1"/>
</dbReference>
<dbReference type="PANTHER" id="PTHR10543:SF89">
    <property type="entry name" value="CAROTENOID 9,10(9',10')-CLEAVAGE DIOXYGENASE 1"/>
    <property type="match status" value="1"/>
</dbReference>
<accession>A0A9P5F3V8</accession>
<keyword evidence="3" id="KW-0560">Oxidoreductase</keyword>
<keyword evidence="4 5" id="KW-0408">Iron</keyword>
<protein>
    <submittedName>
        <fullName evidence="6">Lignostilbene-alpha,beta-dioxygenase isozyme I</fullName>
    </submittedName>
</protein>
<dbReference type="Proteomes" id="UP000711996">
    <property type="component" value="Unassembled WGS sequence"/>
</dbReference>
<feature type="binding site" evidence="5">
    <location>
        <position position="508"/>
    </location>
    <ligand>
        <name>Fe cation</name>
        <dbReference type="ChEBI" id="CHEBI:24875"/>
        <note>catalytic</note>
    </ligand>
</feature>
<proteinExistence type="inferred from homology"/>
<organism evidence="6 7">
    <name type="scientific">Colletotrichum siamense</name>
    <name type="common">Anthracnose fungus</name>
    <dbReference type="NCBI Taxonomy" id="690259"/>
    <lineage>
        <taxon>Eukaryota</taxon>
        <taxon>Fungi</taxon>
        <taxon>Dikarya</taxon>
        <taxon>Ascomycota</taxon>
        <taxon>Pezizomycotina</taxon>
        <taxon>Sordariomycetes</taxon>
        <taxon>Hypocreomycetidae</taxon>
        <taxon>Glomerellales</taxon>
        <taxon>Glomerellaceae</taxon>
        <taxon>Colletotrichum</taxon>
        <taxon>Colletotrichum gloeosporioides species complex</taxon>
    </lineage>
</organism>
<evidence type="ECO:0000313" key="7">
    <source>
        <dbReference type="Proteomes" id="UP000711996"/>
    </source>
</evidence>
<comment type="caution">
    <text evidence="6">The sequence shown here is derived from an EMBL/GenBank/DDBJ whole genome shotgun (WGS) entry which is preliminary data.</text>
</comment>
<keyword evidence="7" id="KW-1185">Reference proteome</keyword>
<name>A0A9P5F3V8_COLSI</name>
<evidence type="ECO:0000256" key="3">
    <source>
        <dbReference type="ARBA" id="ARBA00023002"/>
    </source>
</evidence>
<dbReference type="OrthoDB" id="1069523at2759"/>
<dbReference type="GO" id="GO:0010436">
    <property type="term" value="F:carotenoid dioxygenase activity"/>
    <property type="evidence" value="ECO:0007669"/>
    <property type="project" value="TreeGrafter"/>
</dbReference>
<dbReference type="GO" id="GO:0016121">
    <property type="term" value="P:carotene catabolic process"/>
    <property type="evidence" value="ECO:0007669"/>
    <property type="project" value="TreeGrafter"/>
</dbReference>
<evidence type="ECO:0000256" key="2">
    <source>
        <dbReference type="ARBA" id="ARBA00022723"/>
    </source>
</evidence>
<comment type="similarity">
    <text evidence="1">Belongs to the carotenoid oxygenase family.</text>
</comment>
<evidence type="ECO:0000256" key="1">
    <source>
        <dbReference type="ARBA" id="ARBA00006787"/>
    </source>
</evidence>